<keyword evidence="3 5" id="KW-0175">Coiled coil</keyword>
<dbReference type="GO" id="GO:0022008">
    <property type="term" value="P:neurogenesis"/>
    <property type="evidence" value="ECO:0007669"/>
    <property type="project" value="TreeGrafter"/>
</dbReference>
<dbReference type="GO" id="GO:0050811">
    <property type="term" value="F:GABA receptor binding"/>
    <property type="evidence" value="ECO:0007669"/>
    <property type="project" value="TreeGrafter"/>
</dbReference>
<feature type="region of interest" description="Disordered" evidence="6">
    <location>
        <begin position="298"/>
        <end position="335"/>
    </location>
</feature>
<organism evidence="9 10">
    <name type="scientific">Xiphophorus couchianus</name>
    <name type="common">Monterrey platyfish</name>
    <dbReference type="NCBI Taxonomy" id="32473"/>
    <lineage>
        <taxon>Eukaryota</taxon>
        <taxon>Metazoa</taxon>
        <taxon>Chordata</taxon>
        <taxon>Craniata</taxon>
        <taxon>Vertebrata</taxon>
        <taxon>Euteleostomi</taxon>
        <taxon>Actinopterygii</taxon>
        <taxon>Neopterygii</taxon>
        <taxon>Teleostei</taxon>
        <taxon>Neoteleostei</taxon>
        <taxon>Acanthomorphata</taxon>
        <taxon>Ovalentaria</taxon>
        <taxon>Atherinomorphae</taxon>
        <taxon>Cyprinodontiformes</taxon>
        <taxon>Poeciliidae</taxon>
        <taxon>Poeciliinae</taxon>
        <taxon>Xiphophorus</taxon>
    </lineage>
</organism>
<evidence type="ECO:0000256" key="3">
    <source>
        <dbReference type="ARBA" id="ARBA00023054"/>
    </source>
</evidence>
<dbReference type="InterPro" id="IPR022154">
    <property type="entry name" value="TRAK1/2_C"/>
</dbReference>
<evidence type="ECO:0000313" key="10">
    <source>
        <dbReference type="Proteomes" id="UP000261380"/>
    </source>
</evidence>
<evidence type="ECO:0000256" key="1">
    <source>
        <dbReference type="ARBA" id="ARBA00004173"/>
    </source>
</evidence>
<dbReference type="InterPro" id="IPR051946">
    <property type="entry name" value="Intracell_Traff-Reg"/>
</dbReference>
<dbReference type="GO" id="GO:0030425">
    <property type="term" value="C:dendrite"/>
    <property type="evidence" value="ECO:0007669"/>
    <property type="project" value="TreeGrafter"/>
</dbReference>
<reference evidence="9" key="2">
    <citation type="submission" date="2025-09" db="UniProtKB">
        <authorList>
            <consortium name="Ensembl"/>
        </authorList>
    </citation>
    <scope>IDENTIFICATION</scope>
</reference>
<comment type="similarity">
    <text evidence="2">Belongs to the milton family.</text>
</comment>
<dbReference type="GO" id="GO:1904115">
    <property type="term" value="C:axon cytoplasm"/>
    <property type="evidence" value="ECO:0007669"/>
    <property type="project" value="GOC"/>
</dbReference>
<reference evidence="9" key="1">
    <citation type="submission" date="2025-08" db="UniProtKB">
        <authorList>
            <consortium name="Ensembl"/>
        </authorList>
    </citation>
    <scope>IDENTIFICATION</scope>
</reference>
<accession>A0A3B5KQS3</accession>
<feature type="coiled-coil region" evidence="5">
    <location>
        <begin position="101"/>
        <end position="128"/>
    </location>
</feature>
<dbReference type="SMART" id="SM01424">
    <property type="entry name" value="HAP1_N"/>
    <property type="match status" value="1"/>
</dbReference>
<proteinExistence type="inferred from homology"/>
<dbReference type="PANTHER" id="PTHR15751">
    <property type="entry name" value="TRAFFICKING KINESIN-BINDING PROTEIN"/>
    <property type="match status" value="1"/>
</dbReference>
<feature type="domain" description="Trafficking kinesin-binding protein C-terminal" evidence="7">
    <location>
        <begin position="299"/>
        <end position="458"/>
    </location>
</feature>
<evidence type="ECO:0008006" key="11">
    <source>
        <dbReference type="Google" id="ProtNLM"/>
    </source>
</evidence>
<feature type="domain" description="HAP1 N-terminal" evidence="8">
    <location>
        <begin position="1"/>
        <end position="242"/>
    </location>
</feature>
<evidence type="ECO:0000256" key="5">
    <source>
        <dbReference type="SAM" id="Coils"/>
    </source>
</evidence>
<dbReference type="Proteomes" id="UP000261380">
    <property type="component" value="Unplaced"/>
</dbReference>
<keyword evidence="4" id="KW-0496">Mitochondrion</keyword>
<evidence type="ECO:0000313" key="9">
    <source>
        <dbReference type="Ensembl" id="ENSXCOP00000002473.1"/>
    </source>
</evidence>
<dbReference type="PANTHER" id="PTHR15751:SF11">
    <property type="entry name" value="TRAFFICKING KINESIN-BINDING PROTEIN 1"/>
    <property type="match status" value="1"/>
</dbReference>
<feature type="region of interest" description="Disordered" evidence="6">
    <location>
        <begin position="524"/>
        <end position="546"/>
    </location>
</feature>
<dbReference type="GO" id="GO:0006605">
    <property type="term" value="P:protein targeting"/>
    <property type="evidence" value="ECO:0007669"/>
    <property type="project" value="TreeGrafter"/>
</dbReference>
<name>A0A3B5KQS3_9TELE</name>
<dbReference type="SMART" id="SM01423">
    <property type="entry name" value="Milton"/>
    <property type="match status" value="1"/>
</dbReference>
<dbReference type="Pfam" id="PF04849">
    <property type="entry name" value="HAP1_N"/>
    <property type="match status" value="1"/>
</dbReference>
<dbReference type="AlphaFoldDB" id="A0A3B5KQS3"/>
<sequence length="579" mass="66445">MTKTYNDIDAVTRLLEEKERDLELAAKIGQSLLKKNRTLTEQNDYLEEQVGQITEEVAQLHHELNLKDELLQFYTNAVEECEDESAASPTKAETASGVFLSDTLQRKLKELEEENLSLRSEASHLKSETETYEEKEQQLVSDCVKELRNLQISAIAEELARKTEDASRQQEEITHLLSQIVDLQKKAKSLAVENEELSQHLVAAKDAQRQLTAELQELQEKYSECIEMLHEAQEELKNLRNRNYPAGTPRRYHPLGLYPMDSLAAEIEGTMRKELSLDDPEIHRKRVFETVKSVNQTVRQRSLTPTNSNIPGSNQSLSTRTSPQSSGLSTPHSAMFGGDIVGDGVAYDNRTQTILMETACNQDNLECREKKASGAEDLRLALRRLSLRRQNNLSERRFFEEERERRRGRVHGTLDHDNVLTPSDSIMSLGNLNLWASRGPYLPDKLQIVKPLEGERGSERGSSCTAGRSWEAERHRGVGTKKGSKWGWGTDTERRCEGRHGRMLEGERVWGWARRTIAGVERERGRRWARDRAGGRKRRSAKEKKERPMPLMLFNSFWSLMHHHKYGSYYKEPQPRGWL</sequence>
<dbReference type="InterPro" id="IPR006933">
    <property type="entry name" value="HAP1_N"/>
</dbReference>
<dbReference type="Pfam" id="PF12448">
    <property type="entry name" value="Milton"/>
    <property type="match status" value="1"/>
</dbReference>
<evidence type="ECO:0000256" key="6">
    <source>
        <dbReference type="SAM" id="MobiDB-lite"/>
    </source>
</evidence>
<protein>
    <recommendedName>
        <fullName evidence="11">Trafficking protein, kinesin binding 1a</fullName>
    </recommendedName>
</protein>
<comment type="subcellular location">
    <subcellularLocation>
        <location evidence="1">Mitochondrion</location>
    </subcellularLocation>
</comment>
<dbReference type="Ensembl" id="ENSXCOT00000002507.1">
    <property type="protein sequence ID" value="ENSXCOP00000002473.1"/>
    <property type="gene ID" value="ENSXCOG00000001974.1"/>
</dbReference>
<feature type="compositionally biased region" description="Basic and acidic residues" evidence="6">
    <location>
        <begin position="524"/>
        <end position="534"/>
    </location>
</feature>
<dbReference type="STRING" id="32473.ENSXCOP00000002473"/>
<dbReference type="GO" id="GO:0008333">
    <property type="term" value="P:endosome to lysosome transport"/>
    <property type="evidence" value="ECO:0007669"/>
    <property type="project" value="TreeGrafter"/>
</dbReference>
<dbReference type="GO" id="GO:0017022">
    <property type="term" value="F:myosin binding"/>
    <property type="evidence" value="ECO:0007669"/>
    <property type="project" value="TreeGrafter"/>
</dbReference>
<evidence type="ECO:0000256" key="2">
    <source>
        <dbReference type="ARBA" id="ARBA00007007"/>
    </source>
</evidence>
<keyword evidence="10" id="KW-1185">Reference proteome</keyword>
<dbReference type="GO" id="GO:0031410">
    <property type="term" value="C:cytoplasmic vesicle"/>
    <property type="evidence" value="ECO:0007669"/>
    <property type="project" value="TreeGrafter"/>
</dbReference>
<evidence type="ECO:0000259" key="7">
    <source>
        <dbReference type="SMART" id="SM01423"/>
    </source>
</evidence>
<feature type="compositionally biased region" description="Polar residues" evidence="6">
    <location>
        <begin position="298"/>
        <end position="332"/>
    </location>
</feature>
<dbReference type="GeneTree" id="ENSGT00940000155697"/>
<feature type="coiled-coil region" evidence="5">
    <location>
        <begin position="152"/>
        <end position="242"/>
    </location>
</feature>
<dbReference type="GO" id="GO:0005739">
    <property type="term" value="C:mitochondrion"/>
    <property type="evidence" value="ECO:0007669"/>
    <property type="project" value="UniProtKB-SubCell"/>
</dbReference>
<dbReference type="GO" id="GO:0048311">
    <property type="term" value="P:mitochondrion distribution"/>
    <property type="evidence" value="ECO:0007669"/>
    <property type="project" value="TreeGrafter"/>
</dbReference>
<dbReference type="GO" id="GO:0098957">
    <property type="term" value="P:anterograde axonal transport of mitochondrion"/>
    <property type="evidence" value="ECO:0007669"/>
    <property type="project" value="TreeGrafter"/>
</dbReference>
<evidence type="ECO:0000256" key="4">
    <source>
        <dbReference type="ARBA" id="ARBA00023128"/>
    </source>
</evidence>
<dbReference type="GO" id="GO:0047496">
    <property type="term" value="P:vesicle transport along microtubule"/>
    <property type="evidence" value="ECO:0007669"/>
    <property type="project" value="TreeGrafter"/>
</dbReference>
<evidence type="ECO:0000259" key="8">
    <source>
        <dbReference type="SMART" id="SM01424"/>
    </source>
</evidence>
<feature type="region of interest" description="Disordered" evidence="6">
    <location>
        <begin position="454"/>
        <end position="476"/>
    </location>
</feature>